<dbReference type="EMBL" id="FOLO01000021">
    <property type="protein sequence ID" value="SFC87545.1"/>
    <property type="molecule type" value="Genomic_DNA"/>
</dbReference>
<evidence type="ECO:0000256" key="1">
    <source>
        <dbReference type="SAM" id="SignalP"/>
    </source>
</evidence>
<keyword evidence="3" id="KW-1185">Reference proteome</keyword>
<accession>A0A1I1MQT9</accession>
<evidence type="ECO:0000313" key="3">
    <source>
        <dbReference type="Proteomes" id="UP000198862"/>
    </source>
</evidence>
<feature type="signal peptide" evidence="1">
    <location>
        <begin position="1"/>
        <end position="21"/>
    </location>
</feature>
<dbReference type="Proteomes" id="UP000198862">
    <property type="component" value="Unassembled WGS sequence"/>
</dbReference>
<keyword evidence="1" id="KW-0732">Signal</keyword>
<organism evidence="2 3">
    <name type="scientific">Pseudoalteromonas denitrificans DSM 6059</name>
    <dbReference type="NCBI Taxonomy" id="1123010"/>
    <lineage>
        <taxon>Bacteria</taxon>
        <taxon>Pseudomonadati</taxon>
        <taxon>Pseudomonadota</taxon>
        <taxon>Gammaproteobacteria</taxon>
        <taxon>Alteromonadales</taxon>
        <taxon>Pseudoalteromonadaceae</taxon>
        <taxon>Pseudoalteromonas</taxon>
    </lineage>
</organism>
<gene>
    <name evidence="2" type="ORF">SAMN02745724_02774</name>
</gene>
<sequence length="168" mass="18951">MKAFKQVLIFLLCVSTLPCIANSDVTEKAFTKMKSLVGAWKKTGTSEENFQITFELTANNSVLVESWKYKGNMHSLTLYHQDGDDLLATHYCPQGNQPRLKMLKSGSENQVSFKYQDATNLLSLDNSHQHALSFEFTTAINSVTRRETYLSKEGKDDSVITLEKSTIK</sequence>
<feature type="chain" id="PRO_5011583327" evidence="1">
    <location>
        <begin position="22"/>
        <end position="168"/>
    </location>
</feature>
<proteinExistence type="predicted"/>
<evidence type="ECO:0000313" key="2">
    <source>
        <dbReference type="EMBL" id="SFC87545.1"/>
    </source>
</evidence>
<dbReference type="RefSeq" id="WP_091984946.1">
    <property type="nucleotide sequence ID" value="NZ_FOLO01000021.1"/>
</dbReference>
<name>A0A1I1MQT9_9GAMM</name>
<reference evidence="2 3" key="1">
    <citation type="submission" date="2016-10" db="EMBL/GenBank/DDBJ databases">
        <authorList>
            <person name="de Groot N.N."/>
        </authorList>
    </citation>
    <scope>NUCLEOTIDE SEQUENCE [LARGE SCALE GENOMIC DNA]</scope>
    <source>
        <strain evidence="2 3">DSM 6059</strain>
    </source>
</reference>
<protein>
    <submittedName>
        <fullName evidence="2">Uncharacterized protein</fullName>
    </submittedName>
</protein>
<dbReference type="AlphaFoldDB" id="A0A1I1MQT9"/>
<dbReference type="OrthoDB" id="129271at2"/>